<dbReference type="Pfam" id="PF13302">
    <property type="entry name" value="Acetyltransf_3"/>
    <property type="match status" value="1"/>
</dbReference>
<dbReference type="RefSeq" id="WP_204801378.1">
    <property type="nucleotide sequence ID" value="NZ_JACSNX010000001.1"/>
</dbReference>
<dbReference type="InterPro" id="IPR016181">
    <property type="entry name" value="Acyl_CoA_acyltransferase"/>
</dbReference>
<accession>A0ABS2FQJ7</accession>
<organism evidence="2 3">
    <name type="scientific">Oscillibacter valericigenes</name>
    <dbReference type="NCBI Taxonomy" id="351091"/>
    <lineage>
        <taxon>Bacteria</taxon>
        <taxon>Bacillati</taxon>
        <taxon>Bacillota</taxon>
        <taxon>Clostridia</taxon>
        <taxon>Eubacteriales</taxon>
        <taxon>Oscillospiraceae</taxon>
        <taxon>Oscillibacter</taxon>
    </lineage>
</organism>
<keyword evidence="3" id="KW-1185">Reference proteome</keyword>
<evidence type="ECO:0000313" key="3">
    <source>
        <dbReference type="Proteomes" id="UP000719500"/>
    </source>
</evidence>
<evidence type="ECO:0000259" key="1">
    <source>
        <dbReference type="PROSITE" id="PS51186"/>
    </source>
</evidence>
<comment type="caution">
    <text evidence="2">The sequence shown here is derived from an EMBL/GenBank/DDBJ whole genome shotgun (WGS) entry which is preliminary data.</text>
</comment>
<reference evidence="2 3" key="1">
    <citation type="journal article" date="2021" name="Sci. Rep.">
        <title>The distribution of antibiotic resistance genes in chicken gut microbiota commensals.</title>
        <authorList>
            <person name="Juricova H."/>
            <person name="Matiasovicova J."/>
            <person name="Kubasova T."/>
            <person name="Cejkova D."/>
            <person name="Rychlik I."/>
        </authorList>
    </citation>
    <scope>NUCLEOTIDE SEQUENCE [LARGE SCALE GENOMIC DNA]</scope>
    <source>
        <strain evidence="2 3">An411</strain>
    </source>
</reference>
<gene>
    <name evidence="2" type="ORF">H9X91_00280</name>
</gene>
<sequence length="172" mass="19317">MTDLSLRPWRLSDAADVARYANNEKIAANLRDVFPWPYSRRDAVSFVEHCVRQEGRGQLARAIEVDGAAVGSISLTLGSDVYRRSAELGYWLAEPFWGRGLMTSAVAEMCREGFGTWDIVRIYAEPYARNLASRRVLEKAGFTLEGTLRQCVCKNGEMLDACIYALIREEAT</sequence>
<dbReference type="Gene3D" id="3.40.630.30">
    <property type="match status" value="1"/>
</dbReference>
<dbReference type="Proteomes" id="UP000719500">
    <property type="component" value="Unassembled WGS sequence"/>
</dbReference>
<name>A0ABS2FQJ7_9FIRM</name>
<protein>
    <submittedName>
        <fullName evidence="2">GNAT family N-acetyltransferase</fullName>
    </submittedName>
</protein>
<dbReference type="SUPFAM" id="SSF55729">
    <property type="entry name" value="Acyl-CoA N-acyltransferases (Nat)"/>
    <property type="match status" value="1"/>
</dbReference>
<feature type="domain" description="N-acetyltransferase" evidence="1">
    <location>
        <begin position="4"/>
        <end position="169"/>
    </location>
</feature>
<evidence type="ECO:0000313" key="2">
    <source>
        <dbReference type="EMBL" id="MBM6849872.1"/>
    </source>
</evidence>
<dbReference type="InterPro" id="IPR000182">
    <property type="entry name" value="GNAT_dom"/>
</dbReference>
<dbReference type="PROSITE" id="PS51186">
    <property type="entry name" value="GNAT"/>
    <property type="match status" value="1"/>
</dbReference>
<dbReference type="PANTHER" id="PTHR43328">
    <property type="entry name" value="ACETYLTRANSFERASE-RELATED"/>
    <property type="match status" value="1"/>
</dbReference>
<dbReference type="PANTHER" id="PTHR43328:SF1">
    <property type="entry name" value="N-ACETYLTRANSFERASE DOMAIN-CONTAINING PROTEIN"/>
    <property type="match status" value="1"/>
</dbReference>
<proteinExistence type="predicted"/>
<dbReference type="EMBL" id="JACSNX010000001">
    <property type="protein sequence ID" value="MBM6849872.1"/>
    <property type="molecule type" value="Genomic_DNA"/>
</dbReference>